<dbReference type="InterPro" id="IPR036282">
    <property type="entry name" value="Glutathione-S-Trfase_C_sf"/>
</dbReference>
<dbReference type="SUPFAM" id="SSF52833">
    <property type="entry name" value="Thioredoxin-like"/>
    <property type="match status" value="1"/>
</dbReference>
<evidence type="ECO:0000313" key="5">
    <source>
        <dbReference type="EMBL" id="KAL3789456.1"/>
    </source>
</evidence>
<dbReference type="CDD" id="cd03048">
    <property type="entry name" value="GST_N_Ure2p_like"/>
    <property type="match status" value="1"/>
</dbReference>
<evidence type="ECO:0000256" key="1">
    <source>
        <dbReference type="ARBA" id="ARBA00007409"/>
    </source>
</evidence>
<dbReference type="CDD" id="cd10292">
    <property type="entry name" value="GST_C_YghU_like"/>
    <property type="match status" value="1"/>
</dbReference>
<dbReference type="Gene3D" id="3.40.30.10">
    <property type="entry name" value="Glutaredoxin"/>
    <property type="match status" value="1"/>
</dbReference>
<dbReference type="InterPro" id="IPR040079">
    <property type="entry name" value="Glutathione_S-Trfase"/>
</dbReference>
<dbReference type="NCBIfam" id="NF008731">
    <property type="entry name" value="PRK11752.1"/>
    <property type="match status" value="1"/>
</dbReference>
<keyword evidence="6" id="KW-1185">Reference proteome</keyword>
<dbReference type="PANTHER" id="PTHR44051:SF8">
    <property type="entry name" value="GLUTATHIONE S-TRANSFERASE GSTA"/>
    <property type="match status" value="1"/>
</dbReference>
<accession>A0ABD3PQJ1</accession>
<dbReference type="PROSITE" id="PS50405">
    <property type="entry name" value="GST_CTER"/>
    <property type="match status" value="1"/>
</dbReference>
<dbReference type="SUPFAM" id="SSF47616">
    <property type="entry name" value="GST C-terminal domain-like"/>
    <property type="match status" value="1"/>
</dbReference>
<dbReference type="Pfam" id="PF02798">
    <property type="entry name" value="GST_N"/>
    <property type="match status" value="1"/>
</dbReference>
<proteinExistence type="inferred from homology"/>
<dbReference type="PROSITE" id="PS50404">
    <property type="entry name" value="GST_NTER"/>
    <property type="match status" value="1"/>
</dbReference>
<dbReference type="Proteomes" id="UP001530400">
    <property type="component" value="Unassembled WGS sequence"/>
</dbReference>
<evidence type="ECO:0000313" key="6">
    <source>
        <dbReference type="Proteomes" id="UP001530400"/>
    </source>
</evidence>
<evidence type="ECO:0000259" key="4">
    <source>
        <dbReference type="PROSITE" id="PS50405"/>
    </source>
</evidence>
<comment type="caution">
    <text evidence="5">The sequence shown here is derived from an EMBL/GenBank/DDBJ whole genome shotgun (WGS) entry which is preliminary data.</text>
</comment>
<evidence type="ECO:0000256" key="2">
    <source>
        <dbReference type="SAM" id="MobiDB-lite"/>
    </source>
</evidence>
<dbReference type="PANTHER" id="PTHR44051">
    <property type="entry name" value="GLUTATHIONE S-TRANSFERASE-RELATED"/>
    <property type="match status" value="1"/>
</dbReference>
<dbReference type="SFLD" id="SFLDS00019">
    <property type="entry name" value="Glutathione_Transferase_(cytos"/>
    <property type="match status" value="1"/>
</dbReference>
<dbReference type="Pfam" id="PF13410">
    <property type="entry name" value="GST_C_2"/>
    <property type="match status" value="1"/>
</dbReference>
<feature type="domain" description="GST N-terminal" evidence="3">
    <location>
        <begin position="62"/>
        <end position="150"/>
    </location>
</feature>
<name>A0ABD3PQJ1_9STRA</name>
<feature type="domain" description="GST C-terminal" evidence="4">
    <location>
        <begin position="152"/>
        <end position="290"/>
    </location>
</feature>
<dbReference type="Gene3D" id="1.20.1050.10">
    <property type="match status" value="1"/>
</dbReference>
<dbReference type="AlphaFoldDB" id="A0ABD3PQJ1"/>
<comment type="similarity">
    <text evidence="1">Belongs to the GST superfamily.</text>
</comment>
<evidence type="ECO:0000259" key="3">
    <source>
        <dbReference type="PROSITE" id="PS50404"/>
    </source>
</evidence>
<dbReference type="InterPro" id="IPR004045">
    <property type="entry name" value="Glutathione_S-Trfase_N"/>
</dbReference>
<feature type="compositionally biased region" description="Basic and acidic residues" evidence="2">
    <location>
        <begin position="1"/>
        <end position="11"/>
    </location>
</feature>
<dbReference type="SFLD" id="SFLDG00358">
    <property type="entry name" value="Main_(cytGST)"/>
    <property type="match status" value="1"/>
</dbReference>
<protein>
    <recommendedName>
        <fullName evidence="7">Glutathione S-transferase</fullName>
    </recommendedName>
</protein>
<evidence type="ECO:0008006" key="7">
    <source>
        <dbReference type="Google" id="ProtNLM"/>
    </source>
</evidence>
<dbReference type="InterPro" id="IPR036249">
    <property type="entry name" value="Thioredoxin-like_sf"/>
</dbReference>
<feature type="region of interest" description="Disordered" evidence="2">
    <location>
        <begin position="1"/>
        <end position="23"/>
    </location>
</feature>
<dbReference type="SFLD" id="SFLDG01151">
    <property type="entry name" value="Main.2:_Nu-like"/>
    <property type="match status" value="1"/>
</dbReference>
<dbReference type="InterPro" id="IPR010987">
    <property type="entry name" value="Glutathione-S-Trfase_C-like"/>
</dbReference>
<reference evidence="5 6" key="1">
    <citation type="submission" date="2024-10" db="EMBL/GenBank/DDBJ databases">
        <title>Updated reference genomes for cyclostephanoid diatoms.</title>
        <authorList>
            <person name="Roberts W.R."/>
            <person name="Alverson A.J."/>
        </authorList>
    </citation>
    <scope>NUCLEOTIDE SEQUENCE [LARGE SCALE GENOMIC DNA]</scope>
    <source>
        <strain evidence="5 6">AJA010-31</strain>
    </source>
</reference>
<sequence length="302" mass="34369">MSSPSERKIDEASATDAPKGYTPPKVWKWIIDEGSNKWATVNRPTAGPRTEKELPLGKHPLQLYSMATPNGQKVTIMLEELLEMGIKEAEYDAWLIEIGKQDQFSSGFCKVNPNSKIPAMMDYSNKEKPVRVFESGAILLYLSDKFGNSFVPMEHRQEVLNWLFWQMGAAPYVGGGFGHFYTYATEKQQYPIDRFTMETKRQLDLLNNVLKDQAYVACDEYTIADIAIWTWHGQLALGRMYSAKEFLNIDEEYPNVVRWAEKIAERNAVKRGIVVNRSWGEEGQLPNRHASSDFDGVVGAKL</sequence>
<gene>
    <name evidence="5" type="ORF">ACHAWO_002785</name>
</gene>
<organism evidence="5 6">
    <name type="scientific">Cyclotella atomus</name>
    <dbReference type="NCBI Taxonomy" id="382360"/>
    <lineage>
        <taxon>Eukaryota</taxon>
        <taxon>Sar</taxon>
        <taxon>Stramenopiles</taxon>
        <taxon>Ochrophyta</taxon>
        <taxon>Bacillariophyta</taxon>
        <taxon>Coscinodiscophyceae</taxon>
        <taxon>Thalassiosirophycidae</taxon>
        <taxon>Stephanodiscales</taxon>
        <taxon>Stephanodiscaceae</taxon>
        <taxon>Cyclotella</taxon>
    </lineage>
</organism>
<dbReference type="EMBL" id="JALLPJ020000522">
    <property type="protein sequence ID" value="KAL3789456.1"/>
    <property type="molecule type" value="Genomic_DNA"/>
</dbReference>